<sequence>MSRPSSSAQTTQVAPHRNPAIDLFRSGRSDSPSPTAFAKLPPEVIVKIFLHVEIRDILSIRQTCRHLLAQTKLHKVWIGIASKLRKEKGLVWPSWALPLTAIPASTLEDLVVRASRLSWMVNEHETETRKGFEGVIQRPWDSPVWLHLVRGRWLLLQLSDYTLELWDLDLTEYTYPVATYAGLEGFVNGVLLAERTNGVEITLSTTLFHAYKFAPDLPFRQEVRAVSPALTLIDSFHGYSSVKTRQGRLLAFAESAGDPLRACILDESTRYSVELAFGIHVFECQRTLDICTRDEVFFVARHRNLELYMSSDVKRALETGGTTACAISPFQTFSYPGDILHSPQFHITTPVYFDAPEGSVTMAHFFEDEWQAIVVSPQRPSSSPQHRDYKIEDVAAIGSGVGTIYGIRTGENGYRCTVLCDHRLTLHYGKPWDTIQCVPENGEGFPERGRDRTHTLVSWEMPDFGVDLPRPECVAIDEAVGICVAAMGSGRIWIGDAVPRVKPKPFDVVPLLGRTPHPDPLWPLLPPSYFWDTFYPGPLSESDPVGEVAPGWSTAVDHYWPWRNNPKAYGGILWFVEHFMGIPGPARSCLFSTKTLFNTPGVLPSLEEFVDVNGRIFRITTSVEWVDAYRLIDGTTIEDVIDCLKGNRPSRGTRYDQDWMSDYMPVYQHMNWYRIFRHLKS</sequence>
<dbReference type="AlphaFoldDB" id="A0A0C3MLT8"/>
<accession>A0A0C3MLT8</accession>
<proteinExistence type="predicted"/>
<dbReference type="InterPro" id="IPR001810">
    <property type="entry name" value="F-box_dom"/>
</dbReference>
<gene>
    <name evidence="2" type="ORF">M407DRAFT_16630</name>
</gene>
<name>A0A0C3MLT8_9AGAM</name>
<dbReference type="EMBL" id="KN822942">
    <property type="protein sequence ID" value="KIO34662.1"/>
    <property type="molecule type" value="Genomic_DNA"/>
</dbReference>
<evidence type="ECO:0000259" key="1">
    <source>
        <dbReference type="PROSITE" id="PS50181"/>
    </source>
</evidence>
<keyword evidence="3" id="KW-1185">Reference proteome</keyword>
<evidence type="ECO:0000313" key="3">
    <source>
        <dbReference type="Proteomes" id="UP000054248"/>
    </source>
</evidence>
<organism evidence="2 3">
    <name type="scientific">Tulasnella calospora MUT 4182</name>
    <dbReference type="NCBI Taxonomy" id="1051891"/>
    <lineage>
        <taxon>Eukaryota</taxon>
        <taxon>Fungi</taxon>
        <taxon>Dikarya</taxon>
        <taxon>Basidiomycota</taxon>
        <taxon>Agaricomycotina</taxon>
        <taxon>Agaricomycetes</taxon>
        <taxon>Cantharellales</taxon>
        <taxon>Tulasnellaceae</taxon>
        <taxon>Tulasnella</taxon>
    </lineage>
</organism>
<dbReference type="HOGENOM" id="CLU_026179_0_0_1"/>
<dbReference type="InterPro" id="IPR036047">
    <property type="entry name" value="F-box-like_dom_sf"/>
</dbReference>
<dbReference type="Proteomes" id="UP000054248">
    <property type="component" value="Unassembled WGS sequence"/>
</dbReference>
<dbReference type="OrthoDB" id="3193353at2759"/>
<dbReference type="Pfam" id="PF12937">
    <property type="entry name" value="F-box-like"/>
    <property type="match status" value="1"/>
</dbReference>
<feature type="domain" description="F-box" evidence="1">
    <location>
        <begin position="34"/>
        <end position="80"/>
    </location>
</feature>
<reference evidence="2 3" key="1">
    <citation type="submission" date="2014-04" db="EMBL/GenBank/DDBJ databases">
        <authorList>
            <consortium name="DOE Joint Genome Institute"/>
            <person name="Kuo A."/>
            <person name="Girlanda M."/>
            <person name="Perotto S."/>
            <person name="Kohler A."/>
            <person name="Nagy L.G."/>
            <person name="Floudas D."/>
            <person name="Copeland A."/>
            <person name="Barry K.W."/>
            <person name="Cichocki N."/>
            <person name="Veneault-Fourrey C."/>
            <person name="LaButti K."/>
            <person name="Lindquist E.A."/>
            <person name="Lipzen A."/>
            <person name="Lundell T."/>
            <person name="Morin E."/>
            <person name="Murat C."/>
            <person name="Sun H."/>
            <person name="Tunlid A."/>
            <person name="Henrissat B."/>
            <person name="Grigoriev I.V."/>
            <person name="Hibbett D.S."/>
            <person name="Martin F."/>
            <person name="Nordberg H.P."/>
            <person name="Cantor M.N."/>
            <person name="Hua S.X."/>
        </authorList>
    </citation>
    <scope>NUCLEOTIDE SEQUENCE [LARGE SCALE GENOMIC DNA]</scope>
    <source>
        <strain evidence="2 3">MUT 4182</strain>
    </source>
</reference>
<dbReference type="SUPFAM" id="SSF81383">
    <property type="entry name" value="F-box domain"/>
    <property type="match status" value="1"/>
</dbReference>
<reference evidence="3" key="2">
    <citation type="submission" date="2015-01" db="EMBL/GenBank/DDBJ databases">
        <title>Evolutionary Origins and Diversification of the Mycorrhizal Mutualists.</title>
        <authorList>
            <consortium name="DOE Joint Genome Institute"/>
            <consortium name="Mycorrhizal Genomics Consortium"/>
            <person name="Kohler A."/>
            <person name="Kuo A."/>
            <person name="Nagy L.G."/>
            <person name="Floudas D."/>
            <person name="Copeland A."/>
            <person name="Barry K.W."/>
            <person name="Cichocki N."/>
            <person name="Veneault-Fourrey C."/>
            <person name="LaButti K."/>
            <person name="Lindquist E.A."/>
            <person name="Lipzen A."/>
            <person name="Lundell T."/>
            <person name="Morin E."/>
            <person name="Murat C."/>
            <person name="Riley R."/>
            <person name="Ohm R."/>
            <person name="Sun H."/>
            <person name="Tunlid A."/>
            <person name="Henrissat B."/>
            <person name="Grigoriev I.V."/>
            <person name="Hibbett D.S."/>
            <person name="Martin F."/>
        </authorList>
    </citation>
    <scope>NUCLEOTIDE SEQUENCE [LARGE SCALE GENOMIC DNA]</scope>
    <source>
        <strain evidence="3">MUT 4182</strain>
    </source>
</reference>
<dbReference type="Gene3D" id="1.20.1280.50">
    <property type="match status" value="1"/>
</dbReference>
<dbReference type="SMART" id="SM00256">
    <property type="entry name" value="FBOX"/>
    <property type="match status" value="1"/>
</dbReference>
<evidence type="ECO:0000313" key="2">
    <source>
        <dbReference type="EMBL" id="KIO34662.1"/>
    </source>
</evidence>
<protein>
    <recommendedName>
        <fullName evidence="1">F-box domain-containing protein</fullName>
    </recommendedName>
</protein>
<dbReference type="PROSITE" id="PS50181">
    <property type="entry name" value="FBOX"/>
    <property type="match status" value="1"/>
</dbReference>